<feature type="domain" description="Threonine/serine exporter-like N-terminal" evidence="9">
    <location>
        <begin position="15"/>
        <end position="257"/>
    </location>
</feature>
<feature type="transmembrane region" description="Helical" evidence="8">
    <location>
        <begin position="234"/>
        <end position="258"/>
    </location>
</feature>
<evidence type="ECO:0000256" key="5">
    <source>
        <dbReference type="ARBA" id="ARBA00023136"/>
    </source>
</evidence>
<feature type="transmembrane region" description="Helical" evidence="8">
    <location>
        <begin position="325"/>
        <end position="346"/>
    </location>
</feature>
<gene>
    <name evidence="11" type="ORF">G3I59_05305</name>
</gene>
<proteinExistence type="inferred from homology"/>
<feature type="transmembrane region" description="Helical" evidence="8">
    <location>
        <begin position="127"/>
        <end position="156"/>
    </location>
</feature>
<evidence type="ECO:0000256" key="7">
    <source>
        <dbReference type="SAM" id="MobiDB-lite"/>
    </source>
</evidence>
<dbReference type="PANTHER" id="PTHR34390">
    <property type="entry name" value="UPF0442 PROTEIN YJJB-RELATED"/>
    <property type="match status" value="1"/>
</dbReference>
<dbReference type="InterPro" id="IPR024528">
    <property type="entry name" value="ThrE_2"/>
</dbReference>
<dbReference type="Proteomes" id="UP000470404">
    <property type="component" value="Unassembled WGS sequence"/>
</dbReference>
<evidence type="ECO:0000256" key="6">
    <source>
        <dbReference type="ARBA" id="ARBA00034125"/>
    </source>
</evidence>
<keyword evidence="2" id="KW-1003">Cell membrane</keyword>
<evidence type="ECO:0000259" key="9">
    <source>
        <dbReference type="Pfam" id="PF06738"/>
    </source>
</evidence>
<keyword evidence="12" id="KW-1185">Reference proteome</keyword>
<sequence length="520" mass="52714">MAVDERERALRVLSFALDVAMQMFRQGIETAVVVRTVRGLASAGGVEDLRISVGVRAIHLQYCGGGEEPLVLFGSVQANDARDIGRMGDWEALAVRAAAGTISPAEAERDAGILAQAGPTWPWYGSLLGGCLLAAMICLQANGTVLAAVVSAGLFVFANRAGWALSTVGIAEFFQVAAKASTVLAGAVSLLSLGVLTGHEAASLSAANLVLLLPILSLVSLVEDAVGDFPLMAAARIVTVLLLTGAIATGVMVVVSVANDLDILGEASRVHLAALPPALVPVTALVGALGNAILMGTPARWWLLACGAGVVTSLANWTGRSVLGLSAPVSIFLATTVLGVLAGAAARTLKVPTAAVTIPGLTGAVLPGPAMYLGLSQVFARVPGSGDAVAEAIVSTAAIGVGVVLGLQLAALRRPAAAMSGEPACLTDIGPSAAGGPPPPRRHRHSVTASAALSACRFRLSTRCGQSARESAVPPDELAQHRAGSAVHHGADALGGCEVQRGGETDRQHQRAHERPPDFG</sequence>
<feature type="transmembrane region" description="Helical" evidence="8">
    <location>
        <begin position="176"/>
        <end position="196"/>
    </location>
</feature>
<feature type="transmembrane region" description="Helical" evidence="8">
    <location>
        <begin position="353"/>
        <end position="372"/>
    </location>
</feature>
<dbReference type="Pfam" id="PF06738">
    <property type="entry name" value="ThrE"/>
    <property type="match status" value="1"/>
</dbReference>
<dbReference type="InterPro" id="IPR050539">
    <property type="entry name" value="ThrE_Dicarb/AminoAcid_Exp"/>
</dbReference>
<keyword evidence="4 8" id="KW-1133">Transmembrane helix</keyword>
<keyword evidence="5 8" id="KW-0472">Membrane</keyword>
<comment type="caution">
    <text evidence="11">The sequence shown here is derived from an EMBL/GenBank/DDBJ whole genome shotgun (WGS) entry which is preliminary data.</text>
</comment>
<accession>A0ABX0BJY2</accession>
<evidence type="ECO:0000313" key="11">
    <source>
        <dbReference type="EMBL" id="NEC55028.1"/>
    </source>
</evidence>
<evidence type="ECO:0000259" key="10">
    <source>
        <dbReference type="Pfam" id="PF12821"/>
    </source>
</evidence>
<evidence type="ECO:0000256" key="8">
    <source>
        <dbReference type="SAM" id="Phobius"/>
    </source>
</evidence>
<keyword evidence="3 8" id="KW-0812">Transmembrane</keyword>
<feature type="transmembrane region" description="Helical" evidence="8">
    <location>
        <begin position="202"/>
        <end position="222"/>
    </location>
</feature>
<dbReference type="EMBL" id="JAAGNC010000037">
    <property type="protein sequence ID" value="NEC55028.1"/>
    <property type="molecule type" value="Genomic_DNA"/>
</dbReference>
<reference evidence="11 12" key="1">
    <citation type="submission" date="2020-01" db="EMBL/GenBank/DDBJ databases">
        <title>Insect and environment-associated Actinomycetes.</title>
        <authorList>
            <person name="Currrie C."/>
            <person name="Chevrette M."/>
            <person name="Carlson C."/>
            <person name="Stubbendieck R."/>
            <person name="Wendt-Pienkowski E."/>
        </authorList>
    </citation>
    <scope>NUCLEOTIDE SEQUENCE [LARGE SCALE GENOMIC DNA]</scope>
    <source>
        <strain evidence="11 12">SID8386</strain>
    </source>
</reference>
<dbReference type="Pfam" id="PF12821">
    <property type="entry name" value="ThrE_2"/>
    <property type="match status" value="1"/>
</dbReference>
<evidence type="ECO:0000313" key="12">
    <source>
        <dbReference type="Proteomes" id="UP000470404"/>
    </source>
</evidence>
<organism evidence="11 12">
    <name type="scientific">Amycolatopsis rubida</name>
    <dbReference type="NCBI Taxonomy" id="112413"/>
    <lineage>
        <taxon>Bacteria</taxon>
        <taxon>Bacillati</taxon>
        <taxon>Actinomycetota</taxon>
        <taxon>Actinomycetes</taxon>
        <taxon>Pseudonocardiales</taxon>
        <taxon>Pseudonocardiaceae</taxon>
        <taxon>Amycolatopsis</taxon>
    </lineage>
</organism>
<comment type="subcellular location">
    <subcellularLocation>
        <location evidence="1">Cell membrane</location>
        <topology evidence="1">Multi-pass membrane protein</topology>
    </subcellularLocation>
</comment>
<evidence type="ECO:0000256" key="3">
    <source>
        <dbReference type="ARBA" id="ARBA00022692"/>
    </source>
</evidence>
<comment type="similarity">
    <text evidence="6">Belongs to the ThrE exporter (TC 2.A.79) family.</text>
</comment>
<evidence type="ECO:0000256" key="1">
    <source>
        <dbReference type="ARBA" id="ARBA00004651"/>
    </source>
</evidence>
<feature type="transmembrane region" description="Helical" evidence="8">
    <location>
        <begin position="392"/>
        <end position="412"/>
    </location>
</feature>
<feature type="region of interest" description="Disordered" evidence="7">
    <location>
        <begin position="497"/>
        <end position="520"/>
    </location>
</feature>
<feature type="compositionally biased region" description="Basic and acidic residues" evidence="7">
    <location>
        <begin position="501"/>
        <end position="520"/>
    </location>
</feature>
<protein>
    <submittedName>
        <fullName evidence="11">Threonine/serine exporter family protein</fullName>
    </submittedName>
</protein>
<evidence type="ECO:0000256" key="2">
    <source>
        <dbReference type="ARBA" id="ARBA00022475"/>
    </source>
</evidence>
<dbReference type="InterPro" id="IPR010619">
    <property type="entry name" value="ThrE-like_N"/>
</dbReference>
<name>A0ABX0BJY2_9PSEU</name>
<evidence type="ECO:0000256" key="4">
    <source>
        <dbReference type="ARBA" id="ARBA00022989"/>
    </source>
</evidence>
<feature type="domain" description="Threonine/Serine exporter ThrE" evidence="10">
    <location>
        <begin position="283"/>
        <end position="410"/>
    </location>
</feature>
<dbReference type="PANTHER" id="PTHR34390:SF2">
    <property type="entry name" value="SUCCINATE TRANSPORTER SUBUNIT YJJP-RELATED"/>
    <property type="match status" value="1"/>
</dbReference>
<feature type="transmembrane region" description="Helical" evidence="8">
    <location>
        <begin position="270"/>
        <end position="294"/>
    </location>
</feature>